<name>A0AAE1AJD3_9GAST</name>
<proteinExistence type="predicted"/>
<gene>
    <name evidence="2" type="ORF">RRG08_029172</name>
</gene>
<reference evidence="2" key="1">
    <citation type="journal article" date="2023" name="G3 (Bethesda)">
        <title>A reference genome for the long-term kleptoplast-retaining sea slug Elysia crispata morphotype clarki.</title>
        <authorList>
            <person name="Eastman K.E."/>
            <person name="Pendleton A.L."/>
            <person name="Shaikh M.A."/>
            <person name="Suttiyut T."/>
            <person name="Ogas R."/>
            <person name="Tomko P."/>
            <person name="Gavelis G."/>
            <person name="Widhalm J.R."/>
            <person name="Wisecaver J.H."/>
        </authorList>
    </citation>
    <scope>NUCLEOTIDE SEQUENCE</scope>
    <source>
        <strain evidence="2">ECLA1</strain>
    </source>
</reference>
<comment type="caution">
    <text evidence="2">The sequence shown here is derived from an EMBL/GenBank/DDBJ whole genome shotgun (WGS) entry which is preliminary data.</text>
</comment>
<sequence length="96" mass="10025">MVNSKKRRLVVDIIGDTRSSAGGWVTDNSLSSTPGPVSSAPRHAVDGLSASPPGLTALVTILFRLRRDILTGTDSNEGDPVLSYKTALSSGQTKVC</sequence>
<feature type="compositionally biased region" description="Polar residues" evidence="1">
    <location>
        <begin position="26"/>
        <end position="36"/>
    </location>
</feature>
<dbReference type="Proteomes" id="UP001283361">
    <property type="component" value="Unassembled WGS sequence"/>
</dbReference>
<keyword evidence="3" id="KW-1185">Reference proteome</keyword>
<evidence type="ECO:0000256" key="1">
    <source>
        <dbReference type="SAM" id="MobiDB-lite"/>
    </source>
</evidence>
<feature type="region of interest" description="Disordered" evidence="1">
    <location>
        <begin position="24"/>
        <end position="49"/>
    </location>
</feature>
<organism evidence="2 3">
    <name type="scientific">Elysia crispata</name>
    <name type="common">lettuce slug</name>
    <dbReference type="NCBI Taxonomy" id="231223"/>
    <lineage>
        <taxon>Eukaryota</taxon>
        <taxon>Metazoa</taxon>
        <taxon>Spiralia</taxon>
        <taxon>Lophotrochozoa</taxon>
        <taxon>Mollusca</taxon>
        <taxon>Gastropoda</taxon>
        <taxon>Heterobranchia</taxon>
        <taxon>Euthyneura</taxon>
        <taxon>Panpulmonata</taxon>
        <taxon>Sacoglossa</taxon>
        <taxon>Placobranchoidea</taxon>
        <taxon>Plakobranchidae</taxon>
        <taxon>Elysia</taxon>
    </lineage>
</organism>
<accession>A0AAE1AJD3</accession>
<evidence type="ECO:0000313" key="3">
    <source>
        <dbReference type="Proteomes" id="UP001283361"/>
    </source>
</evidence>
<protein>
    <submittedName>
        <fullName evidence="2">Uncharacterized protein</fullName>
    </submittedName>
</protein>
<dbReference type="EMBL" id="JAWDGP010001738">
    <property type="protein sequence ID" value="KAK3788718.1"/>
    <property type="molecule type" value="Genomic_DNA"/>
</dbReference>
<evidence type="ECO:0000313" key="2">
    <source>
        <dbReference type="EMBL" id="KAK3788718.1"/>
    </source>
</evidence>
<dbReference type="AlphaFoldDB" id="A0AAE1AJD3"/>